<dbReference type="EMBL" id="JAWSTH010000026">
    <property type="protein sequence ID" value="MDW5595065.1"/>
    <property type="molecule type" value="Genomic_DNA"/>
</dbReference>
<dbReference type="SUPFAM" id="SSF51556">
    <property type="entry name" value="Metallo-dependent hydrolases"/>
    <property type="match status" value="1"/>
</dbReference>
<dbReference type="Pfam" id="PF01979">
    <property type="entry name" value="Amidohydro_1"/>
    <property type="match status" value="1"/>
</dbReference>
<dbReference type="InterPro" id="IPR006680">
    <property type="entry name" value="Amidohydro-rel"/>
</dbReference>
<evidence type="ECO:0000313" key="4">
    <source>
        <dbReference type="Proteomes" id="UP001284601"/>
    </source>
</evidence>
<reference evidence="4" key="1">
    <citation type="submission" date="2023-07" db="EMBL/GenBank/DDBJ databases">
        <title>Conexibacter stalactiti sp. nov., isolated from stalactites in a lava cave and emended description of the genus Conexibacter.</title>
        <authorList>
            <person name="Lee S.D."/>
        </authorList>
    </citation>
    <scope>NUCLEOTIDE SEQUENCE [LARGE SCALE GENOMIC DNA]</scope>
    <source>
        <strain evidence="4">KCTC 39840</strain>
    </source>
</reference>
<name>A0ABU4HP94_9ACTN</name>
<dbReference type="Gene3D" id="2.30.40.10">
    <property type="entry name" value="Urease, subunit C, domain 1"/>
    <property type="match status" value="1"/>
</dbReference>
<accession>A0ABU4HP94</accession>
<dbReference type="Proteomes" id="UP001284601">
    <property type="component" value="Unassembled WGS sequence"/>
</dbReference>
<dbReference type="PANTHER" id="PTHR43794">
    <property type="entry name" value="AMINOHYDROLASE SSNA-RELATED"/>
    <property type="match status" value="1"/>
</dbReference>
<proteinExistence type="predicted"/>
<dbReference type="Gene3D" id="3.20.20.140">
    <property type="entry name" value="Metal-dependent hydrolases"/>
    <property type="match status" value="1"/>
</dbReference>
<dbReference type="RefSeq" id="WP_318597399.1">
    <property type="nucleotide sequence ID" value="NZ_JAWSTH010000026.1"/>
</dbReference>
<dbReference type="PANTHER" id="PTHR43794:SF11">
    <property type="entry name" value="AMIDOHYDROLASE-RELATED DOMAIN-CONTAINING PROTEIN"/>
    <property type="match status" value="1"/>
</dbReference>
<evidence type="ECO:0000259" key="2">
    <source>
        <dbReference type="Pfam" id="PF01979"/>
    </source>
</evidence>
<evidence type="ECO:0000256" key="1">
    <source>
        <dbReference type="ARBA" id="ARBA00022801"/>
    </source>
</evidence>
<protein>
    <submittedName>
        <fullName evidence="3">Amidohydrolase family protein</fullName>
    </submittedName>
</protein>
<dbReference type="SUPFAM" id="SSF51338">
    <property type="entry name" value="Composite domain of metallo-dependent hydrolases"/>
    <property type="match status" value="1"/>
</dbReference>
<sequence>MTCDLLVTSAHLFSMDDERRVYPDGALAIDGGRIVAVGPRRLIEPRFAPRRTLDARGGVVHPGFVETHVHVMNTARGAASDTLPLGPGMSLNRRWWSVVEDDDEHVATLLTAAEMLVNGTTCFMEAGTVHAPDAAAEAMQALGIRGLLGDPFLWDRGEETPGEENQRAPRSLERSLERLGGQLSRNDDPDALVRGYVAVFGYGTASDELLHAAKAVADRAGVVLTQHQSFGPPDIAADAHLRGQRPLLHLEQAGLLGPNCTFSHMNLLHAEEQDAVARSGMAVAWCPSCALSWGTGAAATGTHAELHRRGVPVGLASDGATSSCRYDIGLQGLLALLSTRERSGDRTALGAADVLELATRGGARAAGLDAEIGTLEAGKRADLVIRRPDLPETHPAGDPLQALVYAAGAKSVDTVLVDGRVVVADGRITGVDSERLFGLADRSAARMRERLGYPSPRQWPEIR</sequence>
<evidence type="ECO:0000313" key="3">
    <source>
        <dbReference type="EMBL" id="MDW5595065.1"/>
    </source>
</evidence>
<dbReference type="InterPro" id="IPR011059">
    <property type="entry name" value="Metal-dep_hydrolase_composite"/>
</dbReference>
<keyword evidence="4" id="KW-1185">Reference proteome</keyword>
<feature type="domain" description="Amidohydrolase-related" evidence="2">
    <location>
        <begin position="60"/>
        <end position="422"/>
    </location>
</feature>
<organism evidence="3 4">
    <name type="scientific">Conexibacter stalactiti</name>
    <dbReference type="NCBI Taxonomy" id="1940611"/>
    <lineage>
        <taxon>Bacteria</taxon>
        <taxon>Bacillati</taxon>
        <taxon>Actinomycetota</taxon>
        <taxon>Thermoleophilia</taxon>
        <taxon>Solirubrobacterales</taxon>
        <taxon>Conexibacteraceae</taxon>
        <taxon>Conexibacter</taxon>
    </lineage>
</organism>
<gene>
    <name evidence="3" type="ORF">R7226_11990</name>
</gene>
<comment type="caution">
    <text evidence="3">The sequence shown here is derived from an EMBL/GenBank/DDBJ whole genome shotgun (WGS) entry which is preliminary data.</text>
</comment>
<dbReference type="InterPro" id="IPR050287">
    <property type="entry name" value="MTA/SAH_deaminase"/>
</dbReference>
<keyword evidence="1" id="KW-0378">Hydrolase</keyword>
<dbReference type="InterPro" id="IPR032466">
    <property type="entry name" value="Metal_Hydrolase"/>
</dbReference>